<evidence type="ECO:0000313" key="2">
    <source>
        <dbReference type="Proteomes" id="UP000215914"/>
    </source>
</evidence>
<keyword evidence="2" id="KW-1185">Reference proteome</keyword>
<dbReference type="Gramene" id="mRNA:HanXRQr2_Chr09g0366131">
    <property type="protein sequence ID" value="CDS:HanXRQr2_Chr09g0366131.1"/>
    <property type="gene ID" value="HanXRQr2_Chr09g0366131"/>
</dbReference>
<protein>
    <submittedName>
        <fullName evidence="1">Uncharacterized protein</fullName>
    </submittedName>
</protein>
<sequence length="61" mass="7174">MKSMLFVKCEKCGRYKLVSEPRFEGFEHNVVPELKPKARKNGCVRSETQIEVKLLRKLYSN</sequence>
<gene>
    <name evidence="1" type="ORF">HanXRQr2_Chr09g0366131</name>
</gene>
<accession>A0A9K3N6X1</accession>
<name>A0A9K3N6X1_HELAN</name>
<comment type="caution">
    <text evidence="1">The sequence shown here is derived from an EMBL/GenBank/DDBJ whole genome shotgun (WGS) entry which is preliminary data.</text>
</comment>
<reference evidence="1" key="1">
    <citation type="journal article" date="2017" name="Nature">
        <title>The sunflower genome provides insights into oil metabolism, flowering and Asterid evolution.</title>
        <authorList>
            <person name="Badouin H."/>
            <person name="Gouzy J."/>
            <person name="Grassa C.J."/>
            <person name="Murat F."/>
            <person name="Staton S.E."/>
            <person name="Cottret L."/>
            <person name="Lelandais-Briere C."/>
            <person name="Owens G.L."/>
            <person name="Carrere S."/>
            <person name="Mayjonade B."/>
            <person name="Legrand L."/>
            <person name="Gill N."/>
            <person name="Kane N.C."/>
            <person name="Bowers J.E."/>
            <person name="Hubner S."/>
            <person name="Bellec A."/>
            <person name="Berard A."/>
            <person name="Berges H."/>
            <person name="Blanchet N."/>
            <person name="Boniface M.C."/>
            <person name="Brunel D."/>
            <person name="Catrice O."/>
            <person name="Chaidir N."/>
            <person name="Claudel C."/>
            <person name="Donnadieu C."/>
            <person name="Faraut T."/>
            <person name="Fievet G."/>
            <person name="Helmstetter N."/>
            <person name="King M."/>
            <person name="Knapp S.J."/>
            <person name="Lai Z."/>
            <person name="Le Paslier M.C."/>
            <person name="Lippi Y."/>
            <person name="Lorenzon L."/>
            <person name="Mandel J.R."/>
            <person name="Marage G."/>
            <person name="Marchand G."/>
            <person name="Marquand E."/>
            <person name="Bret-Mestries E."/>
            <person name="Morien E."/>
            <person name="Nambeesan S."/>
            <person name="Nguyen T."/>
            <person name="Pegot-Espagnet P."/>
            <person name="Pouilly N."/>
            <person name="Raftis F."/>
            <person name="Sallet E."/>
            <person name="Schiex T."/>
            <person name="Thomas J."/>
            <person name="Vandecasteele C."/>
            <person name="Vares D."/>
            <person name="Vear F."/>
            <person name="Vautrin S."/>
            <person name="Crespi M."/>
            <person name="Mangin B."/>
            <person name="Burke J.M."/>
            <person name="Salse J."/>
            <person name="Munos S."/>
            <person name="Vincourt P."/>
            <person name="Rieseberg L.H."/>
            <person name="Langlade N.B."/>
        </authorList>
    </citation>
    <scope>NUCLEOTIDE SEQUENCE</scope>
    <source>
        <tissue evidence="1">Leaves</tissue>
    </source>
</reference>
<proteinExistence type="predicted"/>
<organism evidence="1 2">
    <name type="scientific">Helianthus annuus</name>
    <name type="common">Common sunflower</name>
    <dbReference type="NCBI Taxonomy" id="4232"/>
    <lineage>
        <taxon>Eukaryota</taxon>
        <taxon>Viridiplantae</taxon>
        <taxon>Streptophyta</taxon>
        <taxon>Embryophyta</taxon>
        <taxon>Tracheophyta</taxon>
        <taxon>Spermatophyta</taxon>
        <taxon>Magnoliopsida</taxon>
        <taxon>eudicotyledons</taxon>
        <taxon>Gunneridae</taxon>
        <taxon>Pentapetalae</taxon>
        <taxon>asterids</taxon>
        <taxon>campanulids</taxon>
        <taxon>Asterales</taxon>
        <taxon>Asteraceae</taxon>
        <taxon>Asteroideae</taxon>
        <taxon>Heliantheae alliance</taxon>
        <taxon>Heliantheae</taxon>
        <taxon>Helianthus</taxon>
    </lineage>
</organism>
<dbReference type="Proteomes" id="UP000215914">
    <property type="component" value="Unassembled WGS sequence"/>
</dbReference>
<dbReference type="EMBL" id="MNCJ02000324">
    <property type="protein sequence ID" value="KAF5789035.1"/>
    <property type="molecule type" value="Genomic_DNA"/>
</dbReference>
<dbReference type="AlphaFoldDB" id="A0A9K3N6X1"/>
<evidence type="ECO:0000313" key="1">
    <source>
        <dbReference type="EMBL" id="KAF5789035.1"/>
    </source>
</evidence>
<reference evidence="1" key="2">
    <citation type="submission" date="2020-06" db="EMBL/GenBank/DDBJ databases">
        <title>Helianthus annuus Genome sequencing and assembly Release 2.</title>
        <authorList>
            <person name="Gouzy J."/>
            <person name="Langlade N."/>
            <person name="Munos S."/>
        </authorList>
    </citation>
    <scope>NUCLEOTIDE SEQUENCE</scope>
    <source>
        <tissue evidence="1">Leaves</tissue>
    </source>
</reference>